<evidence type="ECO:0000256" key="1">
    <source>
        <dbReference type="SAM" id="MobiDB-lite"/>
    </source>
</evidence>
<keyword evidence="3" id="KW-1185">Reference proteome</keyword>
<name>A0A5B7FAB3_PORTR</name>
<dbReference type="EMBL" id="VSRR010005804">
    <property type="protein sequence ID" value="MPC43382.1"/>
    <property type="molecule type" value="Genomic_DNA"/>
</dbReference>
<dbReference type="AlphaFoldDB" id="A0A5B7FAB3"/>
<feature type="compositionally biased region" description="Polar residues" evidence="1">
    <location>
        <begin position="16"/>
        <end position="26"/>
    </location>
</feature>
<accession>A0A5B7FAB3</accession>
<organism evidence="2 3">
    <name type="scientific">Portunus trituberculatus</name>
    <name type="common">Swimming crab</name>
    <name type="synonym">Neptunus trituberculatus</name>
    <dbReference type="NCBI Taxonomy" id="210409"/>
    <lineage>
        <taxon>Eukaryota</taxon>
        <taxon>Metazoa</taxon>
        <taxon>Ecdysozoa</taxon>
        <taxon>Arthropoda</taxon>
        <taxon>Crustacea</taxon>
        <taxon>Multicrustacea</taxon>
        <taxon>Malacostraca</taxon>
        <taxon>Eumalacostraca</taxon>
        <taxon>Eucarida</taxon>
        <taxon>Decapoda</taxon>
        <taxon>Pleocyemata</taxon>
        <taxon>Brachyura</taxon>
        <taxon>Eubrachyura</taxon>
        <taxon>Portunoidea</taxon>
        <taxon>Portunidae</taxon>
        <taxon>Portuninae</taxon>
        <taxon>Portunus</taxon>
    </lineage>
</organism>
<sequence length="80" mass="8689">MVDRNSQQKPDEPTSGRITTKSKTPSIPLTFYLTRNPPAHVIFGQTPQNQGTLRGHGNTACPKYCVMAGSTTRQASTSLL</sequence>
<gene>
    <name evidence="2" type="ORF">E2C01_037027</name>
</gene>
<evidence type="ECO:0000313" key="2">
    <source>
        <dbReference type="EMBL" id="MPC43382.1"/>
    </source>
</evidence>
<proteinExistence type="predicted"/>
<protein>
    <submittedName>
        <fullName evidence="2">Uncharacterized protein</fullName>
    </submittedName>
</protein>
<evidence type="ECO:0000313" key="3">
    <source>
        <dbReference type="Proteomes" id="UP000324222"/>
    </source>
</evidence>
<feature type="region of interest" description="Disordered" evidence="1">
    <location>
        <begin position="1"/>
        <end position="26"/>
    </location>
</feature>
<comment type="caution">
    <text evidence="2">The sequence shown here is derived from an EMBL/GenBank/DDBJ whole genome shotgun (WGS) entry which is preliminary data.</text>
</comment>
<reference evidence="2 3" key="1">
    <citation type="submission" date="2019-05" db="EMBL/GenBank/DDBJ databases">
        <title>Another draft genome of Portunus trituberculatus and its Hox gene families provides insights of decapod evolution.</title>
        <authorList>
            <person name="Jeong J.-H."/>
            <person name="Song I."/>
            <person name="Kim S."/>
            <person name="Choi T."/>
            <person name="Kim D."/>
            <person name="Ryu S."/>
            <person name="Kim W."/>
        </authorList>
    </citation>
    <scope>NUCLEOTIDE SEQUENCE [LARGE SCALE GENOMIC DNA]</scope>
    <source>
        <tissue evidence="2">Muscle</tissue>
    </source>
</reference>
<dbReference type="Proteomes" id="UP000324222">
    <property type="component" value="Unassembled WGS sequence"/>
</dbReference>